<dbReference type="EMBL" id="OU015566">
    <property type="protein sequence ID" value="CAG5105358.1"/>
    <property type="molecule type" value="Genomic_DNA"/>
</dbReference>
<sequence length="90" mass="10686">MPRIVKTNRRKTQNYEIENLDKMIKLPGHFDKLLDLLPEETENAHMPCEEWNKKKLFNFCSPGLFAMIFLLCWYLLYMIAGNSCIPHHSD</sequence>
<evidence type="ECO:0000313" key="3">
    <source>
        <dbReference type="Proteomes" id="UP001158576"/>
    </source>
</evidence>
<evidence type="ECO:0000256" key="1">
    <source>
        <dbReference type="SAM" id="Phobius"/>
    </source>
</evidence>
<accession>A0ABN7SPW8</accession>
<dbReference type="Proteomes" id="UP001158576">
    <property type="component" value="Chromosome 1"/>
</dbReference>
<reference evidence="2 3" key="1">
    <citation type="submission" date="2021-04" db="EMBL/GenBank/DDBJ databases">
        <authorList>
            <person name="Bliznina A."/>
        </authorList>
    </citation>
    <scope>NUCLEOTIDE SEQUENCE [LARGE SCALE GENOMIC DNA]</scope>
</reference>
<gene>
    <name evidence="2" type="ORF">OKIOD_LOCUS10824</name>
</gene>
<organism evidence="2 3">
    <name type="scientific">Oikopleura dioica</name>
    <name type="common">Tunicate</name>
    <dbReference type="NCBI Taxonomy" id="34765"/>
    <lineage>
        <taxon>Eukaryota</taxon>
        <taxon>Metazoa</taxon>
        <taxon>Chordata</taxon>
        <taxon>Tunicata</taxon>
        <taxon>Appendicularia</taxon>
        <taxon>Copelata</taxon>
        <taxon>Oikopleuridae</taxon>
        <taxon>Oikopleura</taxon>
    </lineage>
</organism>
<keyword evidence="3" id="KW-1185">Reference proteome</keyword>
<name>A0ABN7SPW8_OIKDI</name>
<evidence type="ECO:0000313" key="2">
    <source>
        <dbReference type="EMBL" id="CAG5105358.1"/>
    </source>
</evidence>
<keyword evidence="1" id="KW-1133">Transmembrane helix</keyword>
<keyword evidence="1" id="KW-0472">Membrane</keyword>
<protein>
    <submittedName>
        <fullName evidence="2">Oidioi.mRNA.OKI2018_I69.chr1.g2059.t1.cds</fullName>
    </submittedName>
</protein>
<proteinExistence type="predicted"/>
<keyword evidence="1" id="KW-0812">Transmembrane</keyword>
<feature type="transmembrane region" description="Helical" evidence="1">
    <location>
        <begin position="56"/>
        <end position="80"/>
    </location>
</feature>